<dbReference type="GO" id="GO:0016973">
    <property type="term" value="P:poly(A)+ mRNA export from nucleus"/>
    <property type="evidence" value="ECO:0007669"/>
    <property type="project" value="TreeGrafter"/>
</dbReference>
<dbReference type="GO" id="GO:0006368">
    <property type="term" value="P:transcription elongation by RNA polymerase II"/>
    <property type="evidence" value="ECO:0007669"/>
    <property type="project" value="TreeGrafter"/>
</dbReference>
<dbReference type="OrthoDB" id="10252687at2759"/>
<dbReference type="PANTHER" id="PTHR12732:SF0">
    <property type="entry name" value="PCI DOMAIN-CONTAINING PROTEIN 2"/>
    <property type="match status" value="1"/>
</dbReference>
<dbReference type="InterPro" id="IPR045114">
    <property type="entry name" value="Csn12-like"/>
</dbReference>
<dbReference type="STRING" id="1037660.A0A066W1H7"/>
<dbReference type="GO" id="GO:0003690">
    <property type="term" value="F:double-stranded DNA binding"/>
    <property type="evidence" value="ECO:0007669"/>
    <property type="project" value="InterPro"/>
</dbReference>
<reference evidence="3 4" key="1">
    <citation type="submission" date="2014-05" db="EMBL/GenBank/DDBJ databases">
        <title>Draft genome sequence of a rare smut relative, Tilletiaria anomala UBC 951.</title>
        <authorList>
            <consortium name="DOE Joint Genome Institute"/>
            <person name="Toome M."/>
            <person name="Kuo A."/>
            <person name="Henrissat B."/>
            <person name="Lipzen A."/>
            <person name="Tritt A."/>
            <person name="Yoshinaga Y."/>
            <person name="Zane M."/>
            <person name="Barry K."/>
            <person name="Grigoriev I.V."/>
            <person name="Spatafora J.W."/>
            <person name="Aimea M.C."/>
        </authorList>
    </citation>
    <scope>NUCLEOTIDE SEQUENCE [LARGE SCALE GENOMIC DNA]</scope>
    <source>
        <strain evidence="3 4">UBC 951</strain>
    </source>
</reference>
<dbReference type="GO" id="GO:0000973">
    <property type="term" value="P:post-transcriptional tethering of RNA polymerase II gene DNA at nuclear periphery"/>
    <property type="evidence" value="ECO:0007669"/>
    <property type="project" value="TreeGrafter"/>
</dbReference>
<dbReference type="OMA" id="NIECALI"/>
<dbReference type="PROSITE" id="PS50250">
    <property type="entry name" value="PCI"/>
    <property type="match status" value="1"/>
</dbReference>
<dbReference type="InParanoid" id="A0A066W1H7"/>
<evidence type="ECO:0000313" key="4">
    <source>
        <dbReference type="Proteomes" id="UP000027361"/>
    </source>
</evidence>
<comment type="caution">
    <text evidence="3">The sequence shown here is derived from an EMBL/GenBank/DDBJ whole genome shotgun (WGS) entry which is preliminary data.</text>
</comment>
<dbReference type="RefSeq" id="XP_013242976.1">
    <property type="nucleotide sequence ID" value="XM_013387522.1"/>
</dbReference>
<protein>
    <recommendedName>
        <fullName evidence="2">PCI domain-containing protein</fullName>
    </recommendedName>
</protein>
<keyword evidence="4" id="KW-1185">Reference proteome</keyword>
<dbReference type="GeneID" id="25262923"/>
<dbReference type="EMBL" id="JMSN01000047">
    <property type="protein sequence ID" value="KDN44909.1"/>
    <property type="molecule type" value="Genomic_DNA"/>
</dbReference>
<dbReference type="PANTHER" id="PTHR12732">
    <property type="entry name" value="UNCHARACTERIZED PROTEASOME COMPONENT REGION PCI-CONTAINING"/>
    <property type="match status" value="1"/>
</dbReference>
<dbReference type="GO" id="GO:0070390">
    <property type="term" value="C:transcription export complex 2"/>
    <property type="evidence" value="ECO:0007669"/>
    <property type="project" value="TreeGrafter"/>
</dbReference>
<accession>A0A066W1H7</accession>
<gene>
    <name evidence="3" type="ORF">K437DRAFT_236263</name>
</gene>
<comment type="similarity">
    <text evidence="1">Belongs to the CSN12 family.</text>
</comment>
<dbReference type="AlphaFoldDB" id="A0A066W1H7"/>
<evidence type="ECO:0000256" key="1">
    <source>
        <dbReference type="ARBA" id="ARBA00025771"/>
    </source>
</evidence>
<dbReference type="Gene3D" id="1.10.10.10">
    <property type="entry name" value="Winged helix-like DNA-binding domain superfamily/Winged helix DNA-binding domain"/>
    <property type="match status" value="1"/>
</dbReference>
<dbReference type="SMART" id="SM00753">
    <property type="entry name" value="PAM"/>
    <property type="match status" value="1"/>
</dbReference>
<evidence type="ECO:0000259" key="2">
    <source>
        <dbReference type="PROSITE" id="PS50250"/>
    </source>
</evidence>
<dbReference type="InterPro" id="IPR036388">
    <property type="entry name" value="WH-like_DNA-bd_sf"/>
</dbReference>
<feature type="domain" description="PCI" evidence="2">
    <location>
        <begin position="274"/>
        <end position="459"/>
    </location>
</feature>
<evidence type="ECO:0000313" key="3">
    <source>
        <dbReference type="EMBL" id="KDN44909.1"/>
    </source>
</evidence>
<dbReference type="InterPro" id="IPR000717">
    <property type="entry name" value="PCI_dom"/>
</dbReference>
<proteinExistence type="inferred from homology"/>
<dbReference type="Proteomes" id="UP000027361">
    <property type="component" value="Unassembled WGS sequence"/>
</dbReference>
<organism evidence="3 4">
    <name type="scientific">Tilletiaria anomala (strain ATCC 24038 / CBS 436.72 / UBC 951)</name>
    <dbReference type="NCBI Taxonomy" id="1037660"/>
    <lineage>
        <taxon>Eukaryota</taxon>
        <taxon>Fungi</taxon>
        <taxon>Dikarya</taxon>
        <taxon>Basidiomycota</taxon>
        <taxon>Ustilaginomycotina</taxon>
        <taxon>Exobasidiomycetes</taxon>
        <taxon>Georgefischeriales</taxon>
        <taxon>Tilletiariaceae</taxon>
        <taxon>Tilletiaria</taxon>
    </lineage>
</organism>
<dbReference type="GO" id="GO:0003723">
    <property type="term" value="F:RNA binding"/>
    <property type="evidence" value="ECO:0007669"/>
    <property type="project" value="InterPro"/>
</dbReference>
<sequence length="471" mass="53096">MEPSVYADAVLAADQAQDGHSLALLFSNHSFIADELTHKVRNIPPIRIFPALRKCKGYLKDHWEASCNAHLTCLQHLYHAATEGGLTPDSFTSKWNKQQRQQQYQGLDVSACAHHLHLAFEQQIQLVSTLLRWFQGLSPGRWALPLLLSLLRDLLSLASRLDNAEGAAFLLSHSASTAAAAAFDVPAAAGGKSALGNKHLEEAARQLNKAFTACAADRLSEPEDSRKWGTYAIVNLVFRTYFKLKSTPLCKNILRALSAAQCPPLETYSLADQVSFRFYTGVLAFLDEDYTKSEEYLSFAFEHCHRAQLDNQELILQYLIPIRLLRGSLPAPLIFTQFPRLCALYARFTTAFRRGDVRLYDRALADPNIECALIIKGVYIAMERAREGCLRTLFRQVWLAKDRNTRLPLEVLHRALTWVGLELAIEETEWYVATLIHKGYMKGYISHERQMVVLSAKEAFPPLHSVIARND</sequence>
<dbReference type="HOGENOM" id="CLU_031567_2_1_1"/>
<name>A0A066W1H7_TILAU</name>
<dbReference type="Pfam" id="PF01399">
    <property type="entry name" value="PCI"/>
    <property type="match status" value="1"/>
</dbReference>
<dbReference type="FunCoup" id="A0A066W1H7">
    <property type="interactions" value="459"/>
</dbReference>